<keyword evidence="4" id="KW-1015">Disulfide bond</keyword>
<keyword evidence="7" id="KW-0732">Signal</keyword>
<reference evidence="9" key="1">
    <citation type="submission" date="2018-01" db="EMBL/GenBank/DDBJ databases">
        <title>An insight into the sialome of Amazonian anophelines.</title>
        <authorList>
            <person name="Ribeiro J.M."/>
            <person name="Scarpassa V."/>
            <person name="Calvo E."/>
        </authorList>
    </citation>
    <scope>NUCLEOTIDE SEQUENCE</scope>
    <source>
        <tissue evidence="9">Salivary glands</tissue>
    </source>
</reference>
<dbReference type="SMART" id="SM00020">
    <property type="entry name" value="Tryp_SPc"/>
    <property type="match status" value="1"/>
</dbReference>
<keyword evidence="1 9" id="KW-0645">Protease</keyword>
<dbReference type="GO" id="GO:0004252">
    <property type="term" value="F:serine-type endopeptidase activity"/>
    <property type="evidence" value="ECO:0007669"/>
    <property type="project" value="InterPro"/>
</dbReference>
<evidence type="ECO:0000256" key="3">
    <source>
        <dbReference type="ARBA" id="ARBA00022825"/>
    </source>
</evidence>
<keyword evidence="2" id="KW-0378">Hydrolase</keyword>
<comment type="similarity">
    <text evidence="5">Belongs to the peptidase S1 family. CLIP subfamily.</text>
</comment>
<proteinExistence type="inferred from homology"/>
<evidence type="ECO:0000256" key="4">
    <source>
        <dbReference type="ARBA" id="ARBA00023157"/>
    </source>
</evidence>
<evidence type="ECO:0000259" key="8">
    <source>
        <dbReference type="PROSITE" id="PS50240"/>
    </source>
</evidence>
<dbReference type="Gene3D" id="2.40.10.10">
    <property type="entry name" value="Trypsin-like serine proteases"/>
    <property type="match status" value="1"/>
</dbReference>
<accession>A0A2M3Z775</accession>
<dbReference type="GO" id="GO:0006508">
    <property type="term" value="P:proteolysis"/>
    <property type="evidence" value="ECO:0007669"/>
    <property type="project" value="UniProtKB-KW"/>
</dbReference>
<feature type="compositionally biased region" description="Polar residues" evidence="6">
    <location>
        <begin position="40"/>
        <end position="52"/>
    </location>
</feature>
<feature type="signal peptide" evidence="7">
    <location>
        <begin position="1"/>
        <end position="22"/>
    </location>
</feature>
<dbReference type="PANTHER" id="PTHR24276">
    <property type="entry name" value="POLYSERASE-RELATED"/>
    <property type="match status" value="1"/>
</dbReference>
<dbReference type="SUPFAM" id="SSF50494">
    <property type="entry name" value="Trypsin-like serine proteases"/>
    <property type="match status" value="1"/>
</dbReference>
<dbReference type="InterPro" id="IPR001254">
    <property type="entry name" value="Trypsin_dom"/>
</dbReference>
<evidence type="ECO:0000256" key="5">
    <source>
        <dbReference type="ARBA" id="ARBA00024195"/>
    </source>
</evidence>
<protein>
    <submittedName>
        <fullName evidence="9">Putative trypsin-like serine protease</fullName>
    </submittedName>
</protein>
<feature type="region of interest" description="Disordered" evidence="6">
    <location>
        <begin position="29"/>
        <end position="56"/>
    </location>
</feature>
<feature type="domain" description="Peptidase S1" evidence="8">
    <location>
        <begin position="57"/>
        <end position="287"/>
    </location>
</feature>
<dbReference type="Pfam" id="PF00089">
    <property type="entry name" value="Trypsin"/>
    <property type="match status" value="1"/>
</dbReference>
<feature type="compositionally biased region" description="Acidic residues" evidence="6">
    <location>
        <begin position="29"/>
        <end position="39"/>
    </location>
</feature>
<organism evidence="9">
    <name type="scientific">Anopheles braziliensis</name>
    <dbReference type="NCBI Taxonomy" id="58242"/>
    <lineage>
        <taxon>Eukaryota</taxon>
        <taxon>Metazoa</taxon>
        <taxon>Ecdysozoa</taxon>
        <taxon>Arthropoda</taxon>
        <taxon>Hexapoda</taxon>
        <taxon>Insecta</taxon>
        <taxon>Pterygota</taxon>
        <taxon>Neoptera</taxon>
        <taxon>Endopterygota</taxon>
        <taxon>Diptera</taxon>
        <taxon>Nematocera</taxon>
        <taxon>Culicoidea</taxon>
        <taxon>Culicidae</taxon>
        <taxon>Anophelinae</taxon>
        <taxon>Anopheles</taxon>
    </lineage>
</organism>
<dbReference type="EMBL" id="GGFM01003621">
    <property type="protein sequence ID" value="MBW24372.1"/>
    <property type="molecule type" value="Transcribed_RNA"/>
</dbReference>
<dbReference type="InterPro" id="IPR050430">
    <property type="entry name" value="Peptidase_S1"/>
</dbReference>
<evidence type="ECO:0000256" key="6">
    <source>
        <dbReference type="SAM" id="MobiDB-lite"/>
    </source>
</evidence>
<sequence length="299" mass="33032">MKQSKVKFVLLAVVCWSSLVKAQSESADPFDQDAADSETTDVSGQNGSNQPERTGRIIGGADADIVNYPYMASMLVHSQYDPFYFGGVVITPIHLLSAASSFYTMVVTSITVRVGSSFRTKGGQVFNYKSYEVHDQYNSTTLANDIAIVTIDGSFHGVPNVAPVQLQDHEYFISPGSPVNCVVLGWGDVKPGQLADRLQRSEYILLNHQQCEAKWGPRPTSVQCAQSVRGNACHFDDGGPLMCNNRMYGVLSYFYQLDCENTTTTKTHIFGKIAAPSIQAYLHRKLHHFDLDGRHGKRH</sequence>
<dbReference type="AlphaFoldDB" id="A0A2M3Z775"/>
<dbReference type="PROSITE" id="PS50240">
    <property type="entry name" value="TRYPSIN_DOM"/>
    <property type="match status" value="1"/>
</dbReference>
<dbReference type="CDD" id="cd00190">
    <property type="entry name" value="Tryp_SPc"/>
    <property type="match status" value="1"/>
</dbReference>
<keyword evidence="3" id="KW-0720">Serine protease</keyword>
<evidence type="ECO:0000256" key="1">
    <source>
        <dbReference type="ARBA" id="ARBA00022670"/>
    </source>
</evidence>
<dbReference type="InterPro" id="IPR043504">
    <property type="entry name" value="Peptidase_S1_PA_chymotrypsin"/>
</dbReference>
<evidence type="ECO:0000256" key="2">
    <source>
        <dbReference type="ARBA" id="ARBA00022801"/>
    </source>
</evidence>
<evidence type="ECO:0000313" key="9">
    <source>
        <dbReference type="EMBL" id="MBW24372.1"/>
    </source>
</evidence>
<dbReference type="PANTHER" id="PTHR24276:SF96">
    <property type="entry name" value="PEPTIDASE S1 DOMAIN-CONTAINING PROTEIN"/>
    <property type="match status" value="1"/>
</dbReference>
<name>A0A2M3Z775_9DIPT</name>
<feature type="chain" id="PRO_5014914985" evidence="7">
    <location>
        <begin position="23"/>
        <end position="299"/>
    </location>
</feature>
<evidence type="ECO:0000256" key="7">
    <source>
        <dbReference type="SAM" id="SignalP"/>
    </source>
</evidence>
<dbReference type="InterPro" id="IPR009003">
    <property type="entry name" value="Peptidase_S1_PA"/>
</dbReference>